<dbReference type="InterPro" id="IPR013149">
    <property type="entry name" value="ADH-like_C"/>
</dbReference>
<feature type="domain" description="Enoyl reductase (ER)" evidence="2">
    <location>
        <begin position="22"/>
        <end position="343"/>
    </location>
</feature>
<dbReference type="SUPFAM" id="SSF50129">
    <property type="entry name" value="GroES-like"/>
    <property type="match status" value="1"/>
</dbReference>
<name>A0A5C3Q0S8_9APHY</name>
<proteinExistence type="predicted"/>
<protein>
    <submittedName>
        <fullName evidence="3">NAD(P)-binding protein</fullName>
    </submittedName>
</protein>
<keyword evidence="1" id="KW-0560">Oxidoreductase</keyword>
<sequence>MSPVKNGRVIYNEIPTGYPVPGKTLVYDESQTIDLENEPLNGGILVRVVVLSIDPYLRRKMLDPSIPSFLPAFKVGEPLENSGVATVLRSEHPNYKPGDHVLASFPFSLPFQEYLVIPDPQMRILENKENLSWSAYLGVCGMPGQTAHHAWKEYAGPKIKKGDVVFVTAASGAVGAIVAQLAKADGLKVIASAGSDDKVDYVRSLGVDVAFNYKKVSTREVLQKEGPINFYWDNVGGESLEAALEFAAQKAVFIICGMISSYNTDEPYNVKNLQQLVWREITFNGFLVASLLPKYDDEFYATIPGRVARGEVKYKEHLVKGLENTGQALLDVLSGNNFGKSVIVVSEE</sequence>
<dbReference type="CDD" id="cd05288">
    <property type="entry name" value="PGDH"/>
    <property type="match status" value="1"/>
</dbReference>
<keyword evidence="4" id="KW-1185">Reference proteome</keyword>
<gene>
    <name evidence="3" type="ORF">K466DRAFT_561461</name>
</gene>
<dbReference type="EMBL" id="ML210976">
    <property type="protein sequence ID" value="TFK93778.1"/>
    <property type="molecule type" value="Genomic_DNA"/>
</dbReference>
<accession>A0A5C3Q0S8</accession>
<dbReference type="InterPro" id="IPR020843">
    <property type="entry name" value="ER"/>
</dbReference>
<dbReference type="InterPro" id="IPR011032">
    <property type="entry name" value="GroES-like_sf"/>
</dbReference>
<dbReference type="Gene3D" id="3.90.180.10">
    <property type="entry name" value="Medium-chain alcohol dehydrogenases, catalytic domain"/>
    <property type="match status" value="1"/>
</dbReference>
<dbReference type="InterPro" id="IPR036291">
    <property type="entry name" value="NAD(P)-bd_dom_sf"/>
</dbReference>
<dbReference type="AlphaFoldDB" id="A0A5C3Q0S8"/>
<dbReference type="SUPFAM" id="SSF51735">
    <property type="entry name" value="NAD(P)-binding Rossmann-fold domains"/>
    <property type="match status" value="1"/>
</dbReference>
<dbReference type="SMART" id="SM00829">
    <property type="entry name" value="PKS_ER"/>
    <property type="match status" value="1"/>
</dbReference>
<dbReference type="FunFam" id="3.40.50.720:FF:000121">
    <property type="entry name" value="Prostaglandin reductase 2"/>
    <property type="match status" value="1"/>
</dbReference>
<evidence type="ECO:0000259" key="2">
    <source>
        <dbReference type="SMART" id="SM00829"/>
    </source>
</evidence>
<dbReference type="FunCoup" id="A0A5C3Q0S8">
    <property type="interactions" value="78"/>
</dbReference>
<dbReference type="InterPro" id="IPR041694">
    <property type="entry name" value="ADH_N_2"/>
</dbReference>
<dbReference type="PANTHER" id="PTHR43205">
    <property type="entry name" value="PROSTAGLANDIN REDUCTASE"/>
    <property type="match status" value="1"/>
</dbReference>
<dbReference type="GO" id="GO:0016628">
    <property type="term" value="F:oxidoreductase activity, acting on the CH-CH group of donors, NAD or NADP as acceptor"/>
    <property type="evidence" value="ECO:0007669"/>
    <property type="project" value="InterPro"/>
</dbReference>
<dbReference type="Pfam" id="PF16884">
    <property type="entry name" value="ADH_N_2"/>
    <property type="match status" value="1"/>
</dbReference>
<dbReference type="Gene3D" id="3.40.50.720">
    <property type="entry name" value="NAD(P)-binding Rossmann-like Domain"/>
    <property type="match status" value="1"/>
</dbReference>
<dbReference type="PANTHER" id="PTHR43205:SF7">
    <property type="entry name" value="PROSTAGLANDIN REDUCTASE 1"/>
    <property type="match status" value="1"/>
</dbReference>
<evidence type="ECO:0000256" key="1">
    <source>
        <dbReference type="ARBA" id="ARBA00023002"/>
    </source>
</evidence>
<dbReference type="Pfam" id="PF00107">
    <property type="entry name" value="ADH_zinc_N"/>
    <property type="match status" value="1"/>
</dbReference>
<organism evidence="3 4">
    <name type="scientific">Polyporus arcularius HHB13444</name>
    <dbReference type="NCBI Taxonomy" id="1314778"/>
    <lineage>
        <taxon>Eukaryota</taxon>
        <taxon>Fungi</taxon>
        <taxon>Dikarya</taxon>
        <taxon>Basidiomycota</taxon>
        <taxon>Agaricomycotina</taxon>
        <taxon>Agaricomycetes</taxon>
        <taxon>Polyporales</taxon>
        <taxon>Polyporaceae</taxon>
        <taxon>Polyporus</taxon>
    </lineage>
</organism>
<dbReference type="InParanoid" id="A0A5C3Q0S8"/>
<evidence type="ECO:0000313" key="3">
    <source>
        <dbReference type="EMBL" id="TFK93778.1"/>
    </source>
</evidence>
<dbReference type="Proteomes" id="UP000308197">
    <property type="component" value="Unassembled WGS sequence"/>
</dbReference>
<reference evidence="3 4" key="1">
    <citation type="journal article" date="2019" name="Nat. Ecol. Evol.">
        <title>Megaphylogeny resolves global patterns of mushroom evolution.</title>
        <authorList>
            <person name="Varga T."/>
            <person name="Krizsan K."/>
            <person name="Foldi C."/>
            <person name="Dima B."/>
            <person name="Sanchez-Garcia M."/>
            <person name="Sanchez-Ramirez S."/>
            <person name="Szollosi G.J."/>
            <person name="Szarkandi J.G."/>
            <person name="Papp V."/>
            <person name="Albert L."/>
            <person name="Andreopoulos W."/>
            <person name="Angelini C."/>
            <person name="Antonin V."/>
            <person name="Barry K.W."/>
            <person name="Bougher N.L."/>
            <person name="Buchanan P."/>
            <person name="Buyck B."/>
            <person name="Bense V."/>
            <person name="Catcheside P."/>
            <person name="Chovatia M."/>
            <person name="Cooper J."/>
            <person name="Damon W."/>
            <person name="Desjardin D."/>
            <person name="Finy P."/>
            <person name="Geml J."/>
            <person name="Haridas S."/>
            <person name="Hughes K."/>
            <person name="Justo A."/>
            <person name="Karasinski D."/>
            <person name="Kautmanova I."/>
            <person name="Kiss B."/>
            <person name="Kocsube S."/>
            <person name="Kotiranta H."/>
            <person name="LaButti K.M."/>
            <person name="Lechner B.E."/>
            <person name="Liimatainen K."/>
            <person name="Lipzen A."/>
            <person name="Lukacs Z."/>
            <person name="Mihaltcheva S."/>
            <person name="Morgado L.N."/>
            <person name="Niskanen T."/>
            <person name="Noordeloos M.E."/>
            <person name="Ohm R.A."/>
            <person name="Ortiz-Santana B."/>
            <person name="Ovrebo C."/>
            <person name="Racz N."/>
            <person name="Riley R."/>
            <person name="Savchenko A."/>
            <person name="Shiryaev A."/>
            <person name="Soop K."/>
            <person name="Spirin V."/>
            <person name="Szebenyi C."/>
            <person name="Tomsovsky M."/>
            <person name="Tulloss R.E."/>
            <person name="Uehling J."/>
            <person name="Grigoriev I.V."/>
            <person name="Vagvolgyi C."/>
            <person name="Papp T."/>
            <person name="Martin F.M."/>
            <person name="Miettinen O."/>
            <person name="Hibbett D.S."/>
            <person name="Nagy L.G."/>
        </authorList>
    </citation>
    <scope>NUCLEOTIDE SEQUENCE [LARGE SCALE GENOMIC DNA]</scope>
    <source>
        <strain evidence="3 4">HHB13444</strain>
    </source>
</reference>
<dbReference type="InterPro" id="IPR045010">
    <property type="entry name" value="MDR_fam"/>
</dbReference>
<evidence type="ECO:0000313" key="4">
    <source>
        <dbReference type="Proteomes" id="UP000308197"/>
    </source>
</evidence>